<feature type="region of interest" description="Disordered" evidence="1">
    <location>
        <begin position="399"/>
        <end position="531"/>
    </location>
</feature>
<sequence length="531" mass="56478">MVSSPESTTGQTGASESRQVPAPPRTLKVSAKSRPRTAASLPSKQSTNVSLSLSFPPLFQPNTSSTSLVPSTAEGKPIPLDNGITASRTSTLREICTNYPARHPYAKSTGTQSTTYSQPVLVRTYSGSPSRQSSTTRSTSGEWKRPSHREGTSSVLSGPAASVRRIIALRTPFKVQDRGLLSMARAKAKRGVAPPQGPAKLPPIEAYSFKSMMASLEADEDGGTINSDLDRIAEICARSRYSLSNQYEVHMAPHGSGTAFLASASSHPSRRQQQQQQTGPTLQAVGSDDERNARRHRKRRSLGGRRKSMAVGTLETIMSSSGSSEDGKSKKKKSAMELAEEIRGRAAKNTQPDAVVEAGPDADQVQPDPSTNGRRGVTRKKSSVFASALMESARLNQNAADTASPLSSANTLLSEPSLPQTSTSHLEVRTEPDLRHTDVKDTHRVPDGTAVEPAGRIRLNTTAPPPEETSPETLLGGLKGWMPSWSFPLAQGPSLASAAGDKHPSFAEGSLRNLLQSGHGRGKGKAPDKPA</sequence>
<evidence type="ECO:0000256" key="1">
    <source>
        <dbReference type="SAM" id="MobiDB-lite"/>
    </source>
</evidence>
<feature type="compositionally biased region" description="Polar residues" evidence="1">
    <location>
        <begin position="1"/>
        <end position="18"/>
    </location>
</feature>
<feature type="compositionally biased region" description="Polar residues" evidence="1">
    <location>
        <begin position="60"/>
        <end position="70"/>
    </location>
</feature>
<keyword evidence="3" id="KW-1185">Reference proteome</keyword>
<comment type="caution">
    <text evidence="2">The sequence shown here is derived from an EMBL/GenBank/DDBJ whole genome shotgun (WGS) entry which is preliminary data.</text>
</comment>
<feature type="compositionally biased region" description="Polar residues" evidence="1">
    <location>
        <begin position="399"/>
        <end position="425"/>
    </location>
</feature>
<evidence type="ECO:0000313" key="2">
    <source>
        <dbReference type="EMBL" id="KAH6689563.1"/>
    </source>
</evidence>
<proteinExistence type="predicted"/>
<accession>A0A9P8VE96</accession>
<dbReference type="AlphaFoldDB" id="A0A9P8VE96"/>
<dbReference type="EMBL" id="JAGSXJ010000007">
    <property type="protein sequence ID" value="KAH6689563.1"/>
    <property type="molecule type" value="Genomic_DNA"/>
</dbReference>
<feature type="region of interest" description="Disordered" evidence="1">
    <location>
        <begin position="123"/>
        <end position="157"/>
    </location>
</feature>
<feature type="compositionally biased region" description="Polar residues" evidence="1">
    <location>
        <begin position="40"/>
        <end position="53"/>
    </location>
</feature>
<feature type="compositionally biased region" description="Basic and acidic residues" evidence="1">
    <location>
        <begin position="426"/>
        <end position="446"/>
    </location>
</feature>
<dbReference type="Proteomes" id="UP000770015">
    <property type="component" value="Unassembled WGS sequence"/>
</dbReference>
<dbReference type="OrthoDB" id="5339332at2759"/>
<feature type="region of interest" description="Disordered" evidence="1">
    <location>
        <begin position="1"/>
        <end position="84"/>
    </location>
</feature>
<evidence type="ECO:0000313" key="3">
    <source>
        <dbReference type="Proteomes" id="UP000770015"/>
    </source>
</evidence>
<feature type="compositionally biased region" description="Basic and acidic residues" evidence="1">
    <location>
        <begin position="142"/>
        <end position="151"/>
    </location>
</feature>
<feature type="compositionally biased region" description="Basic residues" evidence="1">
    <location>
        <begin position="293"/>
        <end position="308"/>
    </location>
</feature>
<reference evidence="2" key="1">
    <citation type="journal article" date="2021" name="Nat. Commun.">
        <title>Genetic determinants of endophytism in the Arabidopsis root mycobiome.</title>
        <authorList>
            <person name="Mesny F."/>
            <person name="Miyauchi S."/>
            <person name="Thiergart T."/>
            <person name="Pickel B."/>
            <person name="Atanasova L."/>
            <person name="Karlsson M."/>
            <person name="Huettel B."/>
            <person name="Barry K.W."/>
            <person name="Haridas S."/>
            <person name="Chen C."/>
            <person name="Bauer D."/>
            <person name="Andreopoulos W."/>
            <person name="Pangilinan J."/>
            <person name="LaButti K."/>
            <person name="Riley R."/>
            <person name="Lipzen A."/>
            <person name="Clum A."/>
            <person name="Drula E."/>
            <person name="Henrissat B."/>
            <person name="Kohler A."/>
            <person name="Grigoriev I.V."/>
            <person name="Martin F.M."/>
            <person name="Hacquard S."/>
        </authorList>
    </citation>
    <scope>NUCLEOTIDE SEQUENCE</scope>
    <source>
        <strain evidence="2">MPI-SDFR-AT-0117</strain>
    </source>
</reference>
<name>A0A9P8VE96_9PEZI</name>
<organism evidence="2 3">
    <name type="scientific">Plectosphaerella plurivora</name>
    <dbReference type="NCBI Taxonomy" id="936078"/>
    <lineage>
        <taxon>Eukaryota</taxon>
        <taxon>Fungi</taxon>
        <taxon>Dikarya</taxon>
        <taxon>Ascomycota</taxon>
        <taxon>Pezizomycotina</taxon>
        <taxon>Sordariomycetes</taxon>
        <taxon>Hypocreomycetidae</taxon>
        <taxon>Glomerellales</taxon>
        <taxon>Plectosphaerellaceae</taxon>
        <taxon>Plectosphaerella</taxon>
    </lineage>
</organism>
<gene>
    <name evidence="2" type="ORF">F5X68DRAFT_167089</name>
</gene>
<feature type="compositionally biased region" description="Low complexity" evidence="1">
    <location>
        <begin position="123"/>
        <end position="140"/>
    </location>
</feature>
<feature type="region of interest" description="Disordered" evidence="1">
    <location>
        <begin position="258"/>
        <end position="380"/>
    </location>
</feature>
<protein>
    <submittedName>
        <fullName evidence="2">Uncharacterized protein</fullName>
    </submittedName>
</protein>